<dbReference type="InterPro" id="IPR051553">
    <property type="entry name" value="Ran_GTPase-activating"/>
</dbReference>
<feature type="repeat" description="RCC1" evidence="3">
    <location>
        <begin position="418"/>
        <end position="467"/>
    </location>
</feature>
<dbReference type="PROSITE" id="PS50012">
    <property type="entry name" value="RCC1_3"/>
    <property type="match status" value="7"/>
</dbReference>
<dbReference type="Gene3D" id="2.130.10.30">
    <property type="entry name" value="Regulator of chromosome condensation 1/beta-lactamase-inhibitor protein II"/>
    <property type="match status" value="1"/>
</dbReference>
<evidence type="ECO:0000256" key="1">
    <source>
        <dbReference type="ARBA" id="ARBA00022658"/>
    </source>
</evidence>
<evidence type="ECO:0000256" key="4">
    <source>
        <dbReference type="SAM" id="MobiDB-lite"/>
    </source>
</evidence>
<dbReference type="GO" id="GO:0005737">
    <property type="term" value="C:cytoplasm"/>
    <property type="evidence" value="ECO:0007669"/>
    <property type="project" value="TreeGrafter"/>
</dbReference>
<evidence type="ECO:0000256" key="2">
    <source>
        <dbReference type="ARBA" id="ARBA00022737"/>
    </source>
</evidence>
<feature type="repeat" description="RCC1" evidence="3">
    <location>
        <begin position="164"/>
        <end position="216"/>
    </location>
</feature>
<feature type="region of interest" description="Disordered" evidence="4">
    <location>
        <begin position="1"/>
        <end position="39"/>
    </location>
</feature>
<dbReference type="PRINTS" id="PR00633">
    <property type="entry name" value="RCCNDNSATION"/>
</dbReference>
<dbReference type="PANTHER" id="PTHR45982:SF1">
    <property type="entry name" value="REGULATOR OF CHROMOSOME CONDENSATION"/>
    <property type="match status" value="1"/>
</dbReference>
<feature type="repeat" description="RCC1" evidence="3">
    <location>
        <begin position="298"/>
        <end position="361"/>
    </location>
</feature>
<keyword evidence="2" id="KW-0677">Repeat</keyword>
<evidence type="ECO:0000313" key="6">
    <source>
        <dbReference type="EMBL" id="KAJ3138510.1"/>
    </source>
</evidence>
<accession>A0AAD5TE53</accession>
<reference evidence="6" key="1">
    <citation type="submission" date="2020-05" db="EMBL/GenBank/DDBJ databases">
        <title>Phylogenomic resolution of chytrid fungi.</title>
        <authorList>
            <person name="Stajich J.E."/>
            <person name="Amses K."/>
            <person name="Simmons R."/>
            <person name="Seto K."/>
            <person name="Myers J."/>
            <person name="Bonds A."/>
            <person name="Quandt C.A."/>
            <person name="Barry K."/>
            <person name="Liu P."/>
            <person name="Grigoriev I."/>
            <person name="Longcore J.E."/>
            <person name="James T.Y."/>
        </authorList>
    </citation>
    <scope>NUCLEOTIDE SEQUENCE</scope>
    <source>
        <strain evidence="6">JEL0513</strain>
    </source>
</reference>
<name>A0AAD5TE53_9FUNG</name>
<dbReference type="InterPro" id="IPR000408">
    <property type="entry name" value="Reg_chr_condens"/>
</dbReference>
<feature type="domain" description="RCC1-like" evidence="5">
    <location>
        <begin position="62"/>
        <end position="463"/>
    </location>
</feature>
<keyword evidence="1" id="KW-0344">Guanine-nucleotide releasing factor</keyword>
<evidence type="ECO:0000259" key="5">
    <source>
        <dbReference type="Pfam" id="PF25390"/>
    </source>
</evidence>
<keyword evidence="7" id="KW-1185">Reference proteome</keyword>
<dbReference type="InterPro" id="IPR009091">
    <property type="entry name" value="RCC1/BLIP-II"/>
</dbReference>
<feature type="repeat" description="RCC1" evidence="3">
    <location>
        <begin position="114"/>
        <end position="163"/>
    </location>
</feature>
<proteinExistence type="predicted"/>
<sequence length="469" mass="50406">MAVRKSATRQRERDPTDETATSPKRAKVSEATAAVNSTSTHVQNQKVVFHKLTNPDTNPAGEVFIVGAGDCGQLGLGADVSSAMKLKKLTYFEDKKIVSVAAGGLHNVVLSEDGKLFSWGCNDQMALGRPGEETEPAPVSGLDDIKIVQIACGDSISAALSEDGNVYAWGTFRNKNGIFGFRPDIAVQATPLRIPELSKVKSIHAGADHLVAFTIDRRIYTWGCGESGQLGRFIMARKEKERSLIPTQLEFKPHKRQIATPSLLSRFPKKSDTGITYQSQFVGVSCTGNGTYLIHESGVVFALGLNNYGQLGVGDTDEHLVPVPLSPAVDYANKESGGAVDNVEITSISGSFHHTIALDKSGRVFTFGRNDDGQLGTGDNAESLSFPNMLPEPKNAIQVSANGAFTLAVTQDTKFEGNNLWLWGYGEMGQLANGGEDESTPTQVELKGRHVYLGQCGGQHTLLLLKPKE</sequence>
<feature type="repeat" description="RCC1" evidence="3">
    <location>
        <begin position="61"/>
        <end position="113"/>
    </location>
</feature>
<feature type="repeat" description="RCC1" evidence="3">
    <location>
        <begin position="362"/>
        <end position="412"/>
    </location>
</feature>
<evidence type="ECO:0000256" key="3">
    <source>
        <dbReference type="PROSITE-ProRule" id="PRU00235"/>
    </source>
</evidence>
<protein>
    <submittedName>
        <fullName evidence="6">Regulator of chromosome condensation</fullName>
    </submittedName>
</protein>
<dbReference type="PANTHER" id="PTHR45982">
    <property type="entry name" value="REGULATOR OF CHROMOSOME CONDENSATION"/>
    <property type="match status" value="1"/>
</dbReference>
<dbReference type="GO" id="GO:0005085">
    <property type="term" value="F:guanyl-nucleotide exchange factor activity"/>
    <property type="evidence" value="ECO:0007669"/>
    <property type="project" value="TreeGrafter"/>
</dbReference>
<dbReference type="EMBL" id="JADGJH010000091">
    <property type="protein sequence ID" value="KAJ3138510.1"/>
    <property type="molecule type" value="Genomic_DNA"/>
</dbReference>
<comment type="caution">
    <text evidence="6">The sequence shown here is derived from an EMBL/GenBank/DDBJ whole genome shotgun (WGS) entry which is preliminary data.</text>
</comment>
<dbReference type="SUPFAM" id="SSF50985">
    <property type="entry name" value="RCC1/BLIP-II"/>
    <property type="match status" value="1"/>
</dbReference>
<dbReference type="Pfam" id="PF25390">
    <property type="entry name" value="WD40_RLD"/>
    <property type="match status" value="1"/>
</dbReference>
<dbReference type="InterPro" id="IPR058923">
    <property type="entry name" value="RCC1-like_dom"/>
</dbReference>
<dbReference type="Proteomes" id="UP001211907">
    <property type="component" value="Unassembled WGS sequence"/>
</dbReference>
<feature type="repeat" description="RCC1" evidence="3">
    <location>
        <begin position="217"/>
        <end position="297"/>
    </location>
</feature>
<gene>
    <name evidence="6" type="primary">RCC1_2</name>
    <name evidence="6" type="ORF">HK100_012531</name>
</gene>
<dbReference type="AlphaFoldDB" id="A0AAD5TE53"/>
<evidence type="ECO:0000313" key="7">
    <source>
        <dbReference type="Proteomes" id="UP001211907"/>
    </source>
</evidence>
<organism evidence="6 7">
    <name type="scientific">Physocladia obscura</name>
    <dbReference type="NCBI Taxonomy" id="109957"/>
    <lineage>
        <taxon>Eukaryota</taxon>
        <taxon>Fungi</taxon>
        <taxon>Fungi incertae sedis</taxon>
        <taxon>Chytridiomycota</taxon>
        <taxon>Chytridiomycota incertae sedis</taxon>
        <taxon>Chytridiomycetes</taxon>
        <taxon>Chytridiales</taxon>
        <taxon>Chytriomycetaceae</taxon>
        <taxon>Physocladia</taxon>
    </lineage>
</organism>